<dbReference type="InterPro" id="IPR036259">
    <property type="entry name" value="MFS_trans_sf"/>
</dbReference>
<dbReference type="SUPFAM" id="SSF103473">
    <property type="entry name" value="MFS general substrate transporter"/>
    <property type="match status" value="1"/>
</dbReference>
<accession>A0ABV1XTC9</accession>
<keyword evidence="1" id="KW-1133">Transmembrane helix</keyword>
<evidence type="ECO:0000256" key="1">
    <source>
        <dbReference type="SAM" id="Phobius"/>
    </source>
</evidence>
<keyword evidence="3" id="KW-1185">Reference proteome</keyword>
<keyword evidence="1" id="KW-0472">Membrane</keyword>
<dbReference type="RefSeq" id="WP_190071811.1">
    <property type="nucleotide sequence ID" value="NZ_BNBM01000008.1"/>
</dbReference>
<evidence type="ECO:0000313" key="2">
    <source>
        <dbReference type="EMBL" id="MER7374857.1"/>
    </source>
</evidence>
<reference evidence="2 3" key="1">
    <citation type="submission" date="2024-06" db="EMBL/GenBank/DDBJ databases">
        <title>The Natural Products Discovery Center: Release of the First 8490 Sequenced Strains for Exploring Actinobacteria Biosynthetic Diversity.</title>
        <authorList>
            <person name="Kalkreuter E."/>
            <person name="Kautsar S.A."/>
            <person name="Yang D."/>
            <person name="Bader C.D."/>
            <person name="Teijaro C.N."/>
            <person name="Fluegel L."/>
            <person name="Davis C.M."/>
            <person name="Simpson J.R."/>
            <person name="Lauterbach L."/>
            <person name="Steele A.D."/>
            <person name="Gui C."/>
            <person name="Meng S."/>
            <person name="Li G."/>
            <person name="Viehrig K."/>
            <person name="Ye F."/>
            <person name="Su P."/>
            <person name="Kiefer A.F."/>
            <person name="Nichols A."/>
            <person name="Cepeda A.J."/>
            <person name="Yan W."/>
            <person name="Fan B."/>
            <person name="Jiang Y."/>
            <person name="Adhikari A."/>
            <person name="Zheng C.-J."/>
            <person name="Schuster L."/>
            <person name="Cowan T.M."/>
            <person name="Smanski M.J."/>
            <person name="Chevrette M.G."/>
            <person name="De Carvalho L.P.S."/>
            <person name="Shen B."/>
        </authorList>
    </citation>
    <scope>NUCLEOTIDE SEQUENCE [LARGE SCALE GENOMIC DNA]</scope>
    <source>
        <strain evidence="2 3">NPDC000155</strain>
    </source>
</reference>
<name>A0ABV1XTC9_9ACTN</name>
<keyword evidence="1" id="KW-0812">Transmembrane</keyword>
<dbReference type="Proteomes" id="UP001486207">
    <property type="component" value="Unassembled WGS sequence"/>
</dbReference>
<comment type="caution">
    <text evidence="2">The sequence shown here is derived from an EMBL/GenBank/DDBJ whole genome shotgun (WGS) entry which is preliminary data.</text>
</comment>
<gene>
    <name evidence="2" type="ORF">ABT384_19690</name>
</gene>
<protein>
    <recommendedName>
        <fullName evidence="4">MFS transporter</fullName>
    </recommendedName>
</protein>
<organism evidence="2 3">
    <name type="scientific">Streptomyces lanatus</name>
    <dbReference type="NCBI Taxonomy" id="66900"/>
    <lineage>
        <taxon>Bacteria</taxon>
        <taxon>Bacillati</taxon>
        <taxon>Actinomycetota</taxon>
        <taxon>Actinomycetes</taxon>
        <taxon>Kitasatosporales</taxon>
        <taxon>Streptomycetaceae</taxon>
        <taxon>Streptomyces</taxon>
    </lineage>
</organism>
<evidence type="ECO:0000313" key="3">
    <source>
        <dbReference type="Proteomes" id="UP001486207"/>
    </source>
</evidence>
<feature type="transmembrane region" description="Helical" evidence="1">
    <location>
        <begin position="24"/>
        <end position="43"/>
    </location>
</feature>
<evidence type="ECO:0008006" key="4">
    <source>
        <dbReference type="Google" id="ProtNLM"/>
    </source>
</evidence>
<proteinExistence type="predicted"/>
<dbReference type="EMBL" id="JBEPFB010000008">
    <property type="protein sequence ID" value="MER7374857.1"/>
    <property type="molecule type" value="Genomic_DNA"/>
</dbReference>
<sequence>MTFYFVGGALGSAAASVMWSRAGWTGACPTGLAVTALAALLWVRTSAVRARREL</sequence>